<keyword evidence="2" id="KW-0853">WD repeat</keyword>
<dbReference type="Pfam" id="PF08662">
    <property type="entry name" value="eIF2A"/>
    <property type="match status" value="1"/>
</dbReference>
<evidence type="ECO:0000256" key="4">
    <source>
        <dbReference type="ARBA" id="ARBA00022917"/>
    </source>
</evidence>
<dbReference type="AlphaFoldDB" id="A0A7G2C1T7"/>
<keyword evidence="4" id="KW-0648">Protein biosynthesis</keyword>
<dbReference type="GO" id="GO:0003743">
    <property type="term" value="F:translation initiation factor activity"/>
    <property type="evidence" value="ECO:0007669"/>
    <property type="project" value="UniProtKB-KW"/>
</dbReference>
<dbReference type="GO" id="GO:0000049">
    <property type="term" value="F:tRNA binding"/>
    <property type="evidence" value="ECO:0007669"/>
    <property type="project" value="TreeGrafter"/>
</dbReference>
<name>A0A7G2C1T7_9TRYP</name>
<dbReference type="Proteomes" id="UP000515908">
    <property type="component" value="Chromosome 01"/>
</dbReference>
<evidence type="ECO:0000313" key="8">
    <source>
        <dbReference type="Proteomes" id="UP000515908"/>
    </source>
</evidence>
<accession>A0A7G2C1T7</accession>
<proteinExistence type="predicted"/>
<dbReference type="PANTHER" id="PTHR13227">
    <property type="entry name" value="EUKARYOTIC TRANSLATION INITIATION FACTOR 2A"/>
    <property type="match status" value="1"/>
</dbReference>
<organism evidence="7 8">
    <name type="scientific">Angomonas deanei</name>
    <dbReference type="NCBI Taxonomy" id="59799"/>
    <lineage>
        <taxon>Eukaryota</taxon>
        <taxon>Discoba</taxon>
        <taxon>Euglenozoa</taxon>
        <taxon>Kinetoplastea</taxon>
        <taxon>Metakinetoplastina</taxon>
        <taxon>Trypanosomatida</taxon>
        <taxon>Trypanosomatidae</taxon>
        <taxon>Strigomonadinae</taxon>
        <taxon>Angomonas</taxon>
    </lineage>
</organism>
<dbReference type="SUPFAM" id="SSF82171">
    <property type="entry name" value="DPP6 N-terminal domain-like"/>
    <property type="match status" value="1"/>
</dbReference>
<feature type="region of interest" description="Disordered" evidence="5">
    <location>
        <begin position="447"/>
        <end position="504"/>
    </location>
</feature>
<dbReference type="InterPro" id="IPR013979">
    <property type="entry name" value="TIF_beta_prop-like"/>
</dbReference>
<dbReference type="GO" id="GO:0022627">
    <property type="term" value="C:cytosolic small ribosomal subunit"/>
    <property type="evidence" value="ECO:0007669"/>
    <property type="project" value="TreeGrafter"/>
</dbReference>
<keyword evidence="1 7" id="KW-0396">Initiation factor</keyword>
<dbReference type="EMBL" id="LR877145">
    <property type="protein sequence ID" value="CAD2212707.1"/>
    <property type="molecule type" value="Genomic_DNA"/>
</dbReference>
<evidence type="ECO:0000259" key="6">
    <source>
        <dbReference type="Pfam" id="PF08662"/>
    </source>
</evidence>
<dbReference type="InterPro" id="IPR011387">
    <property type="entry name" value="TIF2A"/>
</dbReference>
<dbReference type="VEuPathDB" id="TriTrypDB:ADEAN_000011900"/>
<feature type="domain" description="Translation initiation factor beta propellor-like" evidence="6">
    <location>
        <begin position="234"/>
        <end position="433"/>
    </location>
</feature>
<dbReference type="Gene3D" id="2.120.10.30">
    <property type="entry name" value="TolB, C-terminal domain"/>
    <property type="match status" value="1"/>
</dbReference>
<protein>
    <submittedName>
        <fullName evidence="7">Eukaryotic translation initiation factor eIF2A, putative</fullName>
    </submittedName>
</protein>
<dbReference type="PANTHER" id="PTHR13227:SF0">
    <property type="entry name" value="EUKARYOTIC TRANSLATION INITIATION FACTOR 2A"/>
    <property type="match status" value="1"/>
</dbReference>
<evidence type="ECO:0000313" key="7">
    <source>
        <dbReference type="EMBL" id="CAD2212707.1"/>
    </source>
</evidence>
<evidence type="ECO:0000256" key="1">
    <source>
        <dbReference type="ARBA" id="ARBA00022540"/>
    </source>
</evidence>
<evidence type="ECO:0000256" key="2">
    <source>
        <dbReference type="ARBA" id="ARBA00022574"/>
    </source>
</evidence>
<evidence type="ECO:0000256" key="3">
    <source>
        <dbReference type="ARBA" id="ARBA00022737"/>
    </source>
</evidence>
<evidence type="ECO:0000256" key="5">
    <source>
        <dbReference type="SAM" id="MobiDB-lite"/>
    </source>
</evidence>
<sequence length="504" mass="55452">MELNFPLILRKDDQLLVGVYNEKEASLTELTEDGAVYTGDYRECEVVFNPAHKNRFAHASTTHLRYSEVRASGDSFTFVLLFEMEVGAIIKELQFSPCGKYLVAFSTMDAKRAPNGNLLVLECETGKVIKQVMQSRWPALVWTGSEEFCVRVVNNCLHVLDGALSGGSEDGSADGGALCKMNLNLPQDKEAVFSASPSTALPLLAVFIPFHKQQPASLVIARLPNLLDPLLKLSFARSEAAEFFWSTSGDFVAFLVSTERDPSGKNYYGTARLHIVDVKNKSVADVKLSGEGDTVHYCAWSPTSDELLVVHGRMPRNKVTLFNKKGIALLTFGEAPRNMADWSPDGKEIVMGGSGNLAGDYKFYSIKPSSTAVPSATPNGSLNDKCSFTFWAPDSHNFLCTNVFTKLRVDNKVAFYKTNGECVVTKKFPMLYGAHWVQMKATKDYAPRPASPVKTTTEVKEKPQAYRAPGNNAPNFHRPKADAAEVKAAGPPGSKLVEKKKRRR</sequence>
<gene>
    <name evidence="7" type="ORF">ADEAN_000011900</name>
</gene>
<dbReference type="GO" id="GO:0043022">
    <property type="term" value="F:ribosome binding"/>
    <property type="evidence" value="ECO:0007669"/>
    <property type="project" value="TreeGrafter"/>
</dbReference>
<dbReference type="InterPro" id="IPR011042">
    <property type="entry name" value="6-blade_b-propeller_TolB-like"/>
</dbReference>
<keyword evidence="8" id="KW-1185">Reference proteome</keyword>
<reference evidence="7 8" key="1">
    <citation type="submission" date="2020-08" db="EMBL/GenBank/DDBJ databases">
        <authorList>
            <person name="Newling K."/>
            <person name="Davey J."/>
            <person name="Forrester S."/>
        </authorList>
    </citation>
    <scope>NUCLEOTIDE SEQUENCE [LARGE SCALE GENOMIC DNA]</scope>
    <source>
        <strain evidence="8">Crithidia deanei Carvalho (ATCC PRA-265)</strain>
    </source>
</reference>
<dbReference type="GO" id="GO:0003729">
    <property type="term" value="F:mRNA binding"/>
    <property type="evidence" value="ECO:0007669"/>
    <property type="project" value="TreeGrafter"/>
</dbReference>
<keyword evidence="3" id="KW-0677">Repeat</keyword>